<dbReference type="AlphaFoldDB" id="A0A937CKR7"/>
<dbReference type="Proteomes" id="UP000633219">
    <property type="component" value="Unassembled WGS sequence"/>
</dbReference>
<dbReference type="EMBL" id="JAEQNC010000001">
    <property type="protein sequence ID" value="MBL0370761.1"/>
    <property type="molecule type" value="Genomic_DNA"/>
</dbReference>
<keyword evidence="1" id="KW-0472">Membrane</keyword>
<evidence type="ECO:0000256" key="1">
    <source>
        <dbReference type="SAM" id="Phobius"/>
    </source>
</evidence>
<feature type="transmembrane region" description="Helical" evidence="1">
    <location>
        <begin position="21"/>
        <end position="39"/>
    </location>
</feature>
<keyword evidence="1" id="KW-1133">Transmembrane helix</keyword>
<dbReference type="Pfam" id="PF14219">
    <property type="entry name" value="DUF4328"/>
    <property type="match status" value="1"/>
</dbReference>
<evidence type="ECO:0000313" key="4">
    <source>
        <dbReference type="Proteomes" id="UP000633219"/>
    </source>
</evidence>
<feature type="domain" description="DUF4328" evidence="2">
    <location>
        <begin position="61"/>
        <end position="218"/>
    </location>
</feature>
<feature type="transmembrane region" description="Helical" evidence="1">
    <location>
        <begin position="199"/>
        <end position="220"/>
    </location>
</feature>
<name>A0A937CKR7_9HYPH</name>
<evidence type="ECO:0000259" key="2">
    <source>
        <dbReference type="Pfam" id="PF14219"/>
    </source>
</evidence>
<dbReference type="InterPro" id="IPR025565">
    <property type="entry name" value="DUF4328"/>
</dbReference>
<evidence type="ECO:0000313" key="3">
    <source>
        <dbReference type="EMBL" id="MBL0370761.1"/>
    </source>
</evidence>
<keyword evidence="4" id="KW-1185">Reference proteome</keyword>
<dbReference type="RefSeq" id="WP_201652196.1">
    <property type="nucleotide sequence ID" value="NZ_JAEQNC010000001.1"/>
</dbReference>
<organism evidence="3 4">
    <name type="scientific">Rhizobium setariae</name>
    <dbReference type="NCBI Taxonomy" id="2801340"/>
    <lineage>
        <taxon>Bacteria</taxon>
        <taxon>Pseudomonadati</taxon>
        <taxon>Pseudomonadota</taxon>
        <taxon>Alphaproteobacteria</taxon>
        <taxon>Hyphomicrobiales</taxon>
        <taxon>Rhizobiaceae</taxon>
        <taxon>Rhizobium/Agrobacterium group</taxon>
        <taxon>Rhizobium</taxon>
    </lineage>
</organism>
<sequence>MNPEIQWRYAGVGKLTKTLHYLFYISLALIPAALILDVLEYNLLISLREHTFDPASDIVAMAEASDRNQFVMGIVQTCLVIATTCLWFIWVFKSNKLARAFGAATMKYSPAWSVGWYFVPILNLFRPYFAMKEIYLATLSPQDLWTSQASKDQLESLNFVKLWWLLWIVQSWLGRIAFKYSMKAETINELILSRKLVMASELISVVAMSTCILFLKRMWIAQSDAFEASKGALEPQAEPT</sequence>
<protein>
    <submittedName>
        <fullName evidence="3">DUF4328 domain-containing protein</fullName>
    </submittedName>
</protein>
<feature type="transmembrane region" description="Helical" evidence="1">
    <location>
        <begin position="111"/>
        <end position="129"/>
    </location>
</feature>
<feature type="transmembrane region" description="Helical" evidence="1">
    <location>
        <begin position="70"/>
        <end position="90"/>
    </location>
</feature>
<accession>A0A937CKR7</accession>
<reference evidence="3" key="1">
    <citation type="submission" date="2021-01" db="EMBL/GenBank/DDBJ databases">
        <title>Rhizobium sp. strain KVB221 16S ribosomal RNA gene Genome sequencing and assembly.</title>
        <authorList>
            <person name="Kang M."/>
        </authorList>
    </citation>
    <scope>NUCLEOTIDE SEQUENCE</scope>
    <source>
        <strain evidence="3">KVB221</strain>
    </source>
</reference>
<comment type="caution">
    <text evidence="3">The sequence shown here is derived from an EMBL/GenBank/DDBJ whole genome shotgun (WGS) entry which is preliminary data.</text>
</comment>
<proteinExistence type="predicted"/>
<gene>
    <name evidence="3" type="ORF">JJB09_01845</name>
</gene>
<keyword evidence="1" id="KW-0812">Transmembrane</keyword>